<reference evidence="5" key="1">
    <citation type="journal article" date="2019" name="Int. J. Syst. Evol. Microbiol.">
        <title>The Global Catalogue of Microorganisms (GCM) 10K type strain sequencing project: providing services to taxonomists for standard genome sequencing and annotation.</title>
        <authorList>
            <consortium name="The Broad Institute Genomics Platform"/>
            <consortium name="The Broad Institute Genome Sequencing Center for Infectious Disease"/>
            <person name="Wu L."/>
            <person name="Ma J."/>
        </authorList>
    </citation>
    <scope>NUCLEOTIDE SEQUENCE [LARGE SCALE GENOMIC DNA]</scope>
    <source>
        <strain evidence="5">CCUG 56331</strain>
    </source>
</reference>
<accession>A0ABW0RC66</accession>
<dbReference type="InterPro" id="IPR003439">
    <property type="entry name" value="ABC_transporter-like_ATP-bd"/>
</dbReference>
<dbReference type="Pfam" id="PF00005">
    <property type="entry name" value="ABC_tran"/>
    <property type="match status" value="1"/>
</dbReference>
<evidence type="ECO:0000256" key="1">
    <source>
        <dbReference type="ARBA" id="ARBA00022741"/>
    </source>
</evidence>
<dbReference type="SMART" id="SM00382">
    <property type="entry name" value="AAA"/>
    <property type="match status" value="1"/>
</dbReference>
<keyword evidence="5" id="KW-1185">Reference proteome</keyword>
<dbReference type="GO" id="GO:0005524">
    <property type="term" value="F:ATP binding"/>
    <property type="evidence" value="ECO:0007669"/>
    <property type="project" value="UniProtKB-KW"/>
</dbReference>
<protein>
    <submittedName>
        <fullName evidence="4">ABC transporter ATP-binding protein</fullName>
    </submittedName>
</protein>
<name>A0ABW0RC66_9BACL</name>
<gene>
    <name evidence="4" type="ORF">ACFPOH_06435</name>
</gene>
<dbReference type="InterPro" id="IPR027417">
    <property type="entry name" value="P-loop_NTPase"/>
</dbReference>
<dbReference type="EMBL" id="JBHSNQ010000050">
    <property type="protein sequence ID" value="MFC5541418.1"/>
    <property type="molecule type" value="Genomic_DNA"/>
</dbReference>
<dbReference type="PROSITE" id="PS50893">
    <property type="entry name" value="ABC_TRANSPORTER_2"/>
    <property type="match status" value="1"/>
</dbReference>
<evidence type="ECO:0000313" key="5">
    <source>
        <dbReference type="Proteomes" id="UP001595978"/>
    </source>
</evidence>
<sequence>MDLHLEGVEINIGTKKIVHGIDLSVFQNSFVALLGPNGSGKSTLLKAIYRVLEPTRGTIYLDDLSIDQIPAKKIAQNMSVVSQFQSNSFDMTVEEVVMMGRIPHKRLLEKENQRDLEIVEDALRKTGLLEYRERNILKLSGGEKQRVALARAIAQCPSLMILDEPSNHLDIKYQLEILNIIKSLNINVLSALHDLQLAAQFCDYVYFLHKGQIVCHGKPEEVITKEIIKEIYEVDCEVFRDPTTNNLCISYYKPINQVLMEV</sequence>
<dbReference type="CDD" id="cd03214">
    <property type="entry name" value="ABC_Iron-Siderophores_B12_Hemin"/>
    <property type="match status" value="1"/>
</dbReference>
<proteinExistence type="predicted"/>
<dbReference type="SUPFAM" id="SSF52540">
    <property type="entry name" value="P-loop containing nucleoside triphosphate hydrolases"/>
    <property type="match status" value="1"/>
</dbReference>
<dbReference type="RefSeq" id="WP_390309089.1">
    <property type="nucleotide sequence ID" value="NZ_JBHSNQ010000050.1"/>
</dbReference>
<evidence type="ECO:0000313" key="4">
    <source>
        <dbReference type="EMBL" id="MFC5541418.1"/>
    </source>
</evidence>
<dbReference type="Gene3D" id="3.40.50.300">
    <property type="entry name" value="P-loop containing nucleotide triphosphate hydrolases"/>
    <property type="match status" value="1"/>
</dbReference>
<dbReference type="PANTHER" id="PTHR42794:SF2">
    <property type="entry name" value="ABC TRANSPORTER ATP-BINDING PROTEIN"/>
    <property type="match status" value="1"/>
</dbReference>
<keyword evidence="2 4" id="KW-0067">ATP-binding</keyword>
<feature type="domain" description="ABC transporter" evidence="3">
    <location>
        <begin position="3"/>
        <end position="235"/>
    </location>
</feature>
<organism evidence="4 5">
    <name type="scientific">Ureibacillus suwonensis</name>
    <dbReference type="NCBI Taxonomy" id="313007"/>
    <lineage>
        <taxon>Bacteria</taxon>
        <taxon>Bacillati</taxon>
        <taxon>Bacillota</taxon>
        <taxon>Bacilli</taxon>
        <taxon>Bacillales</taxon>
        <taxon>Caryophanaceae</taxon>
        <taxon>Ureibacillus</taxon>
    </lineage>
</organism>
<dbReference type="PANTHER" id="PTHR42794">
    <property type="entry name" value="HEMIN IMPORT ATP-BINDING PROTEIN HMUV"/>
    <property type="match status" value="1"/>
</dbReference>
<dbReference type="InterPro" id="IPR017871">
    <property type="entry name" value="ABC_transporter-like_CS"/>
</dbReference>
<dbReference type="InterPro" id="IPR003593">
    <property type="entry name" value="AAA+_ATPase"/>
</dbReference>
<evidence type="ECO:0000259" key="3">
    <source>
        <dbReference type="PROSITE" id="PS50893"/>
    </source>
</evidence>
<comment type="caution">
    <text evidence="4">The sequence shown here is derived from an EMBL/GenBank/DDBJ whole genome shotgun (WGS) entry which is preliminary data.</text>
</comment>
<keyword evidence="1" id="KW-0547">Nucleotide-binding</keyword>
<dbReference type="PROSITE" id="PS00211">
    <property type="entry name" value="ABC_TRANSPORTER_1"/>
    <property type="match status" value="1"/>
</dbReference>
<dbReference type="Proteomes" id="UP001595978">
    <property type="component" value="Unassembled WGS sequence"/>
</dbReference>
<evidence type="ECO:0000256" key="2">
    <source>
        <dbReference type="ARBA" id="ARBA00022840"/>
    </source>
</evidence>